<dbReference type="EMBL" id="FXTI01000004">
    <property type="protein sequence ID" value="SMO63249.1"/>
    <property type="molecule type" value="Genomic_DNA"/>
</dbReference>
<keyword evidence="9" id="KW-1185">Reference proteome</keyword>
<accession>A0A521CUW8</accession>
<dbReference type="Proteomes" id="UP000315636">
    <property type="component" value="Unassembled WGS sequence"/>
</dbReference>
<evidence type="ECO:0000256" key="2">
    <source>
        <dbReference type="ARBA" id="ARBA00022692"/>
    </source>
</evidence>
<reference evidence="8 9" key="1">
    <citation type="submission" date="2017-05" db="EMBL/GenBank/DDBJ databases">
        <authorList>
            <person name="Varghese N."/>
            <person name="Submissions S."/>
        </authorList>
    </citation>
    <scope>NUCLEOTIDE SEQUENCE [LARGE SCALE GENOMIC DNA]</scope>
    <source>
        <strain evidence="8 9">DSM 45474</strain>
    </source>
</reference>
<name>A0A521CUW8_9BACL</name>
<dbReference type="PANTHER" id="PTHR30518:SF2">
    <property type="entry name" value="ENDOLYTIC MUREIN TRANSGLYCOSYLASE"/>
    <property type="match status" value="1"/>
</dbReference>
<dbReference type="GO" id="GO:0005886">
    <property type="term" value="C:plasma membrane"/>
    <property type="evidence" value="ECO:0007669"/>
    <property type="project" value="UniProtKB-SubCell"/>
</dbReference>
<evidence type="ECO:0000256" key="3">
    <source>
        <dbReference type="ARBA" id="ARBA00022989"/>
    </source>
</evidence>
<dbReference type="CDD" id="cd08010">
    <property type="entry name" value="MltG_like"/>
    <property type="match status" value="1"/>
</dbReference>
<organism evidence="8 9">
    <name type="scientific">Melghirimyces algeriensis</name>
    <dbReference type="NCBI Taxonomy" id="910412"/>
    <lineage>
        <taxon>Bacteria</taxon>
        <taxon>Bacillati</taxon>
        <taxon>Bacillota</taxon>
        <taxon>Bacilli</taxon>
        <taxon>Bacillales</taxon>
        <taxon>Thermoactinomycetaceae</taxon>
        <taxon>Melghirimyces</taxon>
    </lineage>
</organism>
<comment type="similarity">
    <text evidence="7">Belongs to the transglycosylase MltG family.</text>
</comment>
<proteinExistence type="inferred from homology"/>
<keyword evidence="3 7" id="KW-1133">Transmembrane helix</keyword>
<dbReference type="GO" id="GO:0008932">
    <property type="term" value="F:lytic endotransglycosylase activity"/>
    <property type="evidence" value="ECO:0007669"/>
    <property type="project" value="UniProtKB-UniRule"/>
</dbReference>
<dbReference type="HAMAP" id="MF_02065">
    <property type="entry name" value="MltG"/>
    <property type="match status" value="1"/>
</dbReference>
<dbReference type="InterPro" id="IPR003770">
    <property type="entry name" value="MLTG-like"/>
</dbReference>
<feature type="site" description="Important for catalytic activity" evidence="7">
    <location>
        <position position="222"/>
    </location>
</feature>
<gene>
    <name evidence="7" type="primary">mltG</name>
    <name evidence="8" type="ORF">SAMN06264849_104206</name>
</gene>
<evidence type="ECO:0000313" key="8">
    <source>
        <dbReference type="EMBL" id="SMO63249.1"/>
    </source>
</evidence>
<dbReference type="Gene3D" id="3.30.1490.480">
    <property type="entry name" value="Endolytic murein transglycosylase"/>
    <property type="match status" value="2"/>
</dbReference>
<dbReference type="OrthoDB" id="9814591at2"/>
<evidence type="ECO:0000313" key="9">
    <source>
        <dbReference type="Proteomes" id="UP000315636"/>
    </source>
</evidence>
<comment type="function">
    <text evidence="7">Functions as a peptidoglycan terminase that cleaves nascent peptidoglycan strands endolytically to terminate their elongation.</text>
</comment>
<comment type="catalytic activity">
    <reaction evidence="7">
        <text>a peptidoglycan chain = a peptidoglycan chain with N-acetyl-1,6-anhydromuramyl-[peptide] at the reducing end + a peptidoglycan chain with N-acetylglucosamine at the non-reducing end.</text>
        <dbReference type="EC" id="4.2.2.29"/>
    </reaction>
</comment>
<evidence type="ECO:0000256" key="7">
    <source>
        <dbReference type="HAMAP-Rule" id="MF_02065"/>
    </source>
</evidence>
<keyword evidence="2 7" id="KW-0812">Transmembrane</keyword>
<keyword evidence="4 7" id="KW-0472">Membrane</keyword>
<dbReference type="AlphaFoldDB" id="A0A521CUW8"/>
<keyword evidence="6 7" id="KW-0961">Cell wall biogenesis/degradation</keyword>
<evidence type="ECO:0000256" key="5">
    <source>
        <dbReference type="ARBA" id="ARBA00023239"/>
    </source>
</evidence>
<protein>
    <recommendedName>
        <fullName evidence="7">Endolytic murein transglycosylase</fullName>
        <ecNumber evidence="7">4.2.2.29</ecNumber>
    </recommendedName>
    <alternativeName>
        <fullName evidence="7">Peptidoglycan lytic transglycosylase</fullName>
    </alternativeName>
    <alternativeName>
        <fullName evidence="7">Peptidoglycan polymerization terminase</fullName>
    </alternativeName>
</protein>
<dbReference type="PANTHER" id="PTHR30518">
    <property type="entry name" value="ENDOLYTIC MUREIN TRANSGLYCOSYLASE"/>
    <property type="match status" value="1"/>
</dbReference>
<keyword evidence="5 7" id="KW-0456">Lyase</keyword>
<evidence type="ECO:0000256" key="6">
    <source>
        <dbReference type="ARBA" id="ARBA00023316"/>
    </source>
</evidence>
<dbReference type="GO" id="GO:0071555">
    <property type="term" value="P:cell wall organization"/>
    <property type="evidence" value="ECO:0007669"/>
    <property type="project" value="UniProtKB-KW"/>
</dbReference>
<dbReference type="Pfam" id="PF02618">
    <property type="entry name" value="YceG"/>
    <property type="match status" value="1"/>
</dbReference>
<keyword evidence="1 7" id="KW-1003">Cell membrane</keyword>
<dbReference type="GO" id="GO:0009252">
    <property type="term" value="P:peptidoglycan biosynthetic process"/>
    <property type="evidence" value="ECO:0007669"/>
    <property type="project" value="UniProtKB-UniRule"/>
</dbReference>
<sequence length="345" mass="39931">MSWQIRILYTLILFVAWSVLIYFYVDYSLSTPQRTVNVQVEIKPGASTSEIGQVLKKQHLIRNEWLFRAYTWYTGKSKGLQAGVYEIPPDADLDRILEMVTSGSQNAVTIPEGYTLEQIADHLEKKTNISKEEFIQAAEKKEYDHDFLQDLPDDPARRYRLEGYLFPSTYNIPKSAKAEKVIGMMLEQFEQKMEEYNVQTILKQRNMSVDDWVNVASIVEREARVKKEFPKISGVIYNRLEIGQRLQVDATVRYGLMKQKAPLTFEDLKKETPYNTYRNKGLPPGAISNPGEKALLAALKPEKHKYLYYVTKKDGSGEHYFAETFDKHKEFNAKSKKTRAQQNGE</sequence>
<dbReference type="RefSeq" id="WP_142505265.1">
    <property type="nucleotide sequence ID" value="NZ_FXTI01000004.1"/>
</dbReference>
<comment type="subcellular location">
    <subcellularLocation>
        <location evidence="7">Cell membrane</location>
        <topology evidence="7">Single-pass membrane protein</topology>
    </subcellularLocation>
</comment>
<dbReference type="EC" id="4.2.2.29" evidence="7"/>
<dbReference type="NCBIfam" id="TIGR00247">
    <property type="entry name" value="endolytic transglycosylase MltG"/>
    <property type="match status" value="1"/>
</dbReference>
<evidence type="ECO:0000256" key="1">
    <source>
        <dbReference type="ARBA" id="ARBA00022475"/>
    </source>
</evidence>
<feature type="transmembrane region" description="Helical" evidence="7">
    <location>
        <begin position="7"/>
        <end position="25"/>
    </location>
</feature>
<evidence type="ECO:0000256" key="4">
    <source>
        <dbReference type="ARBA" id="ARBA00023136"/>
    </source>
</evidence>